<name>A0A9W9NJ06_PENCI</name>
<sequence length="59" mass="6438">MAPIQLGIGDSGKKRNAPYNVGYASEQQKVFQEMINKTGAWSVLKSPLQVPIHLTIRGA</sequence>
<dbReference type="RefSeq" id="XP_056495571.1">
    <property type="nucleotide sequence ID" value="XM_056648440.1"/>
</dbReference>
<protein>
    <submittedName>
        <fullName evidence="1">Uncharacterized protein</fullName>
    </submittedName>
</protein>
<gene>
    <name evidence="1" type="ORF">N7469_009535</name>
</gene>
<dbReference type="EMBL" id="JAPQKT010000009">
    <property type="protein sequence ID" value="KAJ5220648.1"/>
    <property type="molecule type" value="Genomic_DNA"/>
</dbReference>
<comment type="caution">
    <text evidence="1">The sequence shown here is derived from an EMBL/GenBank/DDBJ whole genome shotgun (WGS) entry which is preliminary data.</text>
</comment>
<keyword evidence="2" id="KW-1185">Reference proteome</keyword>
<evidence type="ECO:0000313" key="1">
    <source>
        <dbReference type="EMBL" id="KAJ5220648.1"/>
    </source>
</evidence>
<proteinExistence type="predicted"/>
<organism evidence="1 2">
    <name type="scientific">Penicillium citrinum</name>
    <dbReference type="NCBI Taxonomy" id="5077"/>
    <lineage>
        <taxon>Eukaryota</taxon>
        <taxon>Fungi</taxon>
        <taxon>Dikarya</taxon>
        <taxon>Ascomycota</taxon>
        <taxon>Pezizomycotina</taxon>
        <taxon>Eurotiomycetes</taxon>
        <taxon>Eurotiomycetidae</taxon>
        <taxon>Eurotiales</taxon>
        <taxon>Aspergillaceae</taxon>
        <taxon>Penicillium</taxon>
    </lineage>
</organism>
<dbReference type="AlphaFoldDB" id="A0A9W9NJ06"/>
<accession>A0A9W9NJ06</accession>
<dbReference type="GeneID" id="81387607"/>
<evidence type="ECO:0000313" key="2">
    <source>
        <dbReference type="Proteomes" id="UP001147733"/>
    </source>
</evidence>
<reference evidence="1" key="1">
    <citation type="submission" date="2022-11" db="EMBL/GenBank/DDBJ databases">
        <authorList>
            <person name="Petersen C."/>
        </authorList>
    </citation>
    <scope>NUCLEOTIDE SEQUENCE</scope>
    <source>
        <strain evidence="1">IBT 23319</strain>
    </source>
</reference>
<dbReference type="Proteomes" id="UP001147733">
    <property type="component" value="Unassembled WGS sequence"/>
</dbReference>
<reference evidence="1" key="2">
    <citation type="journal article" date="2023" name="IMA Fungus">
        <title>Comparative genomic study of the Penicillium genus elucidates a diverse pangenome and 15 lateral gene transfer events.</title>
        <authorList>
            <person name="Petersen C."/>
            <person name="Sorensen T."/>
            <person name="Nielsen M.R."/>
            <person name="Sondergaard T.E."/>
            <person name="Sorensen J.L."/>
            <person name="Fitzpatrick D.A."/>
            <person name="Frisvad J.C."/>
            <person name="Nielsen K.L."/>
        </authorList>
    </citation>
    <scope>NUCLEOTIDE SEQUENCE</scope>
    <source>
        <strain evidence="1">IBT 23319</strain>
    </source>
</reference>